<name>A0A932HYY0_UNCTE</name>
<evidence type="ECO:0008006" key="4">
    <source>
        <dbReference type="Google" id="ProtNLM"/>
    </source>
</evidence>
<evidence type="ECO:0000313" key="3">
    <source>
        <dbReference type="Proteomes" id="UP000782312"/>
    </source>
</evidence>
<keyword evidence="1" id="KW-0732">Signal</keyword>
<comment type="caution">
    <text evidence="2">The sequence shown here is derived from an EMBL/GenBank/DDBJ whole genome shotgun (WGS) entry which is preliminary data.</text>
</comment>
<protein>
    <recommendedName>
        <fullName evidence="4">DUF4136 domain-containing protein</fullName>
    </recommendedName>
</protein>
<dbReference type="Proteomes" id="UP000782312">
    <property type="component" value="Unassembled WGS sequence"/>
</dbReference>
<proteinExistence type="predicted"/>
<evidence type="ECO:0000256" key="1">
    <source>
        <dbReference type="SAM" id="SignalP"/>
    </source>
</evidence>
<feature type="chain" id="PRO_5036882532" description="DUF4136 domain-containing protein" evidence="1">
    <location>
        <begin position="28"/>
        <end position="186"/>
    </location>
</feature>
<sequence length="186" mass="20153">MRKRPAPLLAALLLWCAGCGYQLSGQAEVFNSGELEGVRRVAVAPFAYPYDWTGYFRDIYRKAGVPAPPGSKVDRIEATFLVEEALAARGYEPLPWPGGEEAPPVMPSKALLGRLREGGHPAMLAARGDARCESVDACTARVSLTLWSTEGERLWSAEASASTLIHQGDEMKAAIQEALSGLPRRR</sequence>
<reference evidence="2" key="1">
    <citation type="submission" date="2020-07" db="EMBL/GenBank/DDBJ databases">
        <title>Huge and variable diversity of episymbiotic CPR bacteria and DPANN archaea in groundwater ecosystems.</title>
        <authorList>
            <person name="He C.Y."/>
            <person name="Keren R."/>
            <person name="Whittaker M."/>
            <person name="Farag I.F."/>
            <person name="Doudna J."/>
            <person name="Cate J.H.D."/>
            <person name="Banfield J.F."/>
        </authorList>
    </citation>
    <scope>NUCLEOTIDE SEQUENCE</scope>
    <source>
        <strain evidence="2">NC_groundwater_763_Ag_S-0.2um_68_21</strain>
    </source>
</reference>
<organism evidence="2 3">
    <name type="scientific">Tectimicrobiota bacterium</name>
    <dbReference type="NCBI Taxonomy" id="2528274"/>
    <lineage>
        <taxon>Bacteria</taxon>
        <taxon>Pseudomonadati</taxon>
        <taxon>Nitrospinota/Tectimicrobiota group</taxon>
        <taxon>Candidatus Tectimicrobiota</taxon>
    </lineage>
</organism>
<dbReference type="EMBL" id="JACPUR010000014">
    <property type="protein sequence ID" value="MBI3127023.1"/>
    <property type="molecule type" value="Genomic_DNA"/>
</dbReference>
<gene>
    <name evidence="2" type="ORF">HYZ11_05420</name>
</gene>
<accession>A0A932HYY0</accession>
<feature type="signal peptide" evidence="1">
    <location>
        <begin position="1"/>
        <end position="27"/>
    </location>
</feature>
<evidence type="ECO:0000313" key="2">
    <source>
        <dbReference type="EMBL" id="MBI3127023.1"/>
    </source>
</evidence>
<dbReference type="AlphaFoldDB" id="A0A932HYY0"/>